<feature type="domain" description="SWIM-type" evidence="7">
    <location>
        <begin position="338"/>
        <end position="374"/>
    </location>
</feature>
<keyword evidence="2 6" id="KW-0479">Metal-binding</keyword>
<dbReference type="SMART" id="SM00575">
    <property type="entry name" value="ZnF_PMZ"/>
    <property type="match status" value="1"/>
</dbReference>
<dbReference type="GO" id="GO:0005634">
    <property type="term" value="C:nucleus"/>
    <property type="evidence" value="ECO:0007669"/>
    <property type="project" value="UniProtKB-SubCell"/>
</dbReference>
<comment type="similarity">
    <text evidence="1 6">Belongs to the FHY3/FAR1 family.</text>
</comment>
<sequence>MERERTLGTGVDHVLNYLKRKQLENPGFMYAMEENGGNVFWADPTCRLNYTYFGDTVVFDTTYRRGQRYQVPFAAFTGFSHHGLPLLFGCALILNESESSFAWLFQTWLQAMSAPPPPSITVEPDRLIQVAVSQVFSQTRLRFSQPLIFRETEEKLAHVYQSHPGFESEFINCVIETETAAEFEASWDSIVRRYYLEDNDWFQSIYNARQQWVPVFIRGTFYGELSANEGSSMLNSFFQGFVDASTTMQMLINQYEKAIDCWREKELKADYEATNSTPIMKTPSPMERQAASLYTRAAFIKFQEEFVETLANPANRISDSGTRTTYRVAKFGQAHNGHTVNFDSLEVKANCSCQMFEYSGILCRHILAVFRAKNVRTLPSRYLLRRWTKEAKTSGIEEQPEFSNSCQESLTVCCDNLRQEATKYVEEGAKSIKIYKAAMDALDEAAKKVAAVASNKIRGSTPGTSSANGDSYPFDEAQETANAMNHPGGEKERKILELTAELERTGQRCEVYRANLLSILRDMEEQKYQLSLKVQNARLSLKE</sequence>
<proteinExistence type="inferred from homology"/>
<gene>
    <name evidence="8" type="ORF">EUTSA_v10024855mg</name>
</gene>
<dbReference type="InterPro" id="IPR018289">
    <property type="entry name" value="MULE_transposase_dom"/>
</dbReference>
<evidence type="ECO:0000256" key="1">
    <source>
        <dbReference type="ARBA" id="ARBA00005889"/>
    </source>
</evidence>
<evidence type="ECO:0000259" key="7">
    <source>
        <dbReference type="PROSITE" id="PS50966"/>
    </source>
</evidence>
<evidence type="ECO:0000256" key="6">
    <source>
        <dbReference type="RuleBase" id="RU367018"/>
    </source>
</evidence>
<dbReference type="STRING" id="72664.V4MK77"/>
<evidence type="ECO:0000313" key="9">
    <source>
        <dbReference type="Proteomes" id="UP000030689"/>
    </source>
</evidence>
<dbReference type="InterPro" id="IPR006564">
    <property type="entry name" value="Znf_PMZ"/>
</dbReference>
<dbReference type="GO" id="GO:0008270">
    <property type="term" value="F:zinc ion binding"/>
    <property type="evidence" value="ECO:0007669"/>
    <property type="project" value="UniProtKB-UniRule"/>
</dbReference>
<dbReference type="EMBL" id="KI517384">
    <property type="protein sequence ID" value="ESQ53053.1"/>
    <property type="molecule type" value="Genomic_DNA"/>
</dbReference>
<accession>V4MK77</accession>
<evidence type="ECO:0000256" key="5">
    <source>
        <dbReference type="PROSITE-ProRule" id="PRU00325"/>
    </source>
</evidence>
<dbReference type="eggNOG" id="ENOG502QR48">
    <property type="taxonomic scope" value="Eukaryota"/>
</dbReference>
<dbReference type="Pfam" id="PF04434">
    <property type="entry name" value="SWIM"/>
    <property type="match status" value="1"/>
</dbReference>
<dbReference type="Gramene" id="ESQ53053">
    <property type="protein sequence ID" value="ESQ53053"/>
    <property type="gene ID" value="EUTSA_v10024855mg"/>
</dbReference>
<dbReference type="GO" id="GO:0006355">
    <property type="term" value="P:regulation of DNA-templated transcription"/>
    <property type="evidence" value="ECO:0007669"/>
    <property type="project" value="UniProtKB-UniRule"/>
</dbReference>
<dbReference type="InterPro" id="IPR031052">
    <property type="entry name" value="FHY3/FAR1"/>
</dbReference>
<comment type="function">
    <text evidence="6">Putative transcription activator involved in regulating light control of development.</text>
</comment>
<keyword evidence="9" id="KW-1185">Reference proteome</keyword>
<dbReference type="PANTHER" id="PTHR31669:SF240">
    <property type="entry name" value="PROTEIN FAR1-RELATED SEQUENCE 9"/>
    <property type="match status" value="1"/>
</dbReference>
<name>V4MK77_EUTSA</name>
<dbReference type="PANTHER" id="PTHR31669">
    <property type="entry name" value="PROTEIN FAR1-RELATED SEQUENCE 10-RELATED"/>
    <property type="match status" value="1"/>
</dbReference>
<dbReference type="Proteomes" id="UP000030689">
    <property type="component" value="Unassembled WGS sequence"/>
</dbReference>
<evidence type="ECO:0000313" key="8">
    <source>
        <dbReference type="EMBL" id="ESQ53053.1"/>
    </source>
</evidence>
<dbReference type="KEGG" id="eus:EUTSA_v10024855mg"/>
<dbReference type="AlphaFoldDB" id="V4MK77"/>
<comment type="subcellular location">
    <subcellularLocation>
        <location evidence="6">Nucleus</location>
    </subcellularLocation>
</comment>
<keyword evidence="6" id="KW-0539">Nucleus</keyword>
<dbReference type="InterPro" id="IPR007527">
    <property type="entry name" value="Znf_SWIM"/>
</dbReference>
<dbReference type="OrthoDB" id="1927586at2759"/>
<dbReference type="OMA" id="RRWTKEA"/>
<evidence type="ECO:0000256" key="2">
    <source>
        <dbReference type="ARBA" id="ARBA00022723"/>
    </source>
</evidence>
<keyword evidence="3 5" id="KW-0863">Zinc-finger</keyword>
<dbReference type="PROSITE" id="PS50966">
    <property type="entry name" value="ZF_SWIM"/>
    <property type="match status" value="1"/>
</dbReference>
<evidence type="ECO:0000256" key="3">
    <source>
        <dbReference type="ARBA" id="ARBA00022771"/>
    </source>
</evidence>
<reference evidence="8 9" key="1">
    <citation type="journal article" date="2013" name="Front. Plant Sci.">
        <title>The Reference Genome of the Halophytic Plant Eutrema salsugineum.</title>
        <authorList>
            <person name="Yang R."/>
            <person name="Jarvis D.E."/>
            <person name="Chen H."/>
            <person name="Beilstein M.A."/>
            <person name="Grimwood J."/>
            <person name="Jenkins J."/>
            <person name="Shu S."/>
            <person name="Prochnik S."/>
            <person name="Xin M."/>
            <person name="Ma C."/>
            <person name="Schmutz J."/>
            <person name="Wing R.A."/>
            <person name="Mitchell-Olds T."/>
            <person name="Schumaker K.S."/>
            <person name="Wang X."/>
        </authorList>
    </citation>
    <scope>NUCLEOTIDE SEQUENCE [LARGE SCALE GENOMIC DNA]</scope>
</reference>
<evidence type="ECO:0000256" key="4">
    <source>
        <dbReference type="ARBA" id="ARBA00022833"/>
    </source>
</evidence>
<organism evidence="8 9">
    <name type="scientific">Eutrema salsugineum</name>
    <name type="common">Saltwater cress</name>
    <name type="synonym">Sisymbrium salsugineum</name>
    <dbReference type="NCBI Taxonomy" id="72664"/>
    <lineage>
        <taxon>Eukaryota</taxon>
        <taxon>Viridiplantae</taxon>
        <taxon>Streptophyta</taxon>
        <taxon>Embryophyta</taxon>
        <taxon>Tracheophyta</taxon>
        <taxon>Spermatophyta</taxon>
        <taxon>Magnoliopsida</taxon>
        <taxon>eudicotyledons</taxon>
        <taxon>Gunneridae</taxon>
        <taxon>Pentapetalae</taxon>
        <taxon>rosids</taxon>
        <taxon>malvids</taxon>
        <taxon>Brassicales</taxon>
        <taxon>Brassicaceae</taxon>
        <taxon>Eutremeae</taxon>
        <taxon>Eutrema</taxon>
    </lineage>
</organism>
<protein>
    <recommendedName>
        <fullName evidence="6">Protein FAR1-RELATED SEQUENCE</fullName>
    </recommendedName>
</protein>
<dbReference type="Pfam" id="PF10551">
    <property type="entry name" value="MULE"/>
    <property type="match status" value="1"/>
</dbReference>
<keyword evidence="4 6" id="KW-0862">Zinc</keyword>